<evidence type="ECO:0000256" key="1">
    <source>
        <dbReference type="ARBA" id="ARBA00004429"/>
    </source>
</evidence>
<name>A0A1X6PI55_PORUM</name>
<dbReference type="EMBL" id="KV918774">
    <property type="protein sequence ID" value="OSX80505.1"/>
    <property type="molecule type" value="Genomic_DNA"/>
</dbReference>
<feature type="transmembrane region" description="Helical" evidence="9">
    <location>
        <begin position="456"/>
        <end position="482"/>
    </location>
</feature>
<keyword evidence="5 9" id="KW-0812">Transmembrane</keyword>
<dbReference type="OrthoDB" id="5287at2759"/>
<evidence type="ECO:0000313" key="10">
    <source>
        <dbReference type="EMBL" id="OSX80505.1"/>
    </source>
</evidence>
<keyword evidence="6 9" id="KW-1133">Transmembrane helix</keyword>
<feature type="transmembrane region" description="Helical" evidence="9">
    <location>
        <begin position="210"/>
        <end position="230"/>
    </location>
</feature>
<gene>
    <name evidence="10" type="ORF">BU14_0051s0025</name>
</gene>
<keyword evidence="11" id="KW-1185">Reference proteome</keyword>
<feature type="transmembrane region" description="Helical" evidence="9">
    <location>
        <begin position="423"/>
        <end position="444"/>
    </location>
</feature>
<feature type="transmembrane region" description="Helical" evidence="9">
    <location>
        <begin position="395"/>
        <end position="417"/>
    </location>
</feature>
<evidence type="ECO:0000256" key="4">
    <source>
        <dbReference type="ARBA" id="ARBA00022519"/>
    </source>
</evidence>
<evidence type="ECO:0000313" key="11">
    <source>
        <dbReference type="Proteomes" id="UP000218209"/>
    </source>
</evidence>
<dbReference type="Gene3D" id="1.20.1740.10">
    <property type="entry name" value="Amino acid/polyamine transporter I"/>
    <property type="match status" value="1"/>
</dbReference>
<keyword evidence="4" id="KW-0997">Cell inner membrane</keyword>
<feature type="transmembrane region" description="Helical" evidence="9">
    <location>
        <begin position="327"/>
        <end position="345"/>
    </location>
</feature>
<dbReference type="AlphaFoldDB" id="A0A1X6PI55"/>
<comment type="subcellular location">
    <subcellularLocation>
        <location evidence="1">Cell inner membrane</location>
        <topology evidence="1">Multi-pass membrane protein</topology>
    </subcellularLocation>
</comment>
<dbReference type="PANTHER" id="PTHR32195">
    <property type="entry name" value="OS07G0662800 PROTEIN"/>
    <property type="match status" value="1"/>
</dbReference>
<reference evidence="10 11" key="1">
    <citation type="submission" date="2017-03" db="EMBL/GenBank/DDBJ databases">
        <title>WGS assembly of Porphyra umbilicalis.</title>
        <authorList>
            <person name="Brawley S.H."/>
            <person name="Blouin N.A."/>
            <person name="Ficko-Blean E."/>
            <person name="Wheeler G.L."/>
            <person name="Lohr M."/>
            <person name="Goodson H.V."/>
            <person name="Jenkins J.W."/>
            <person name="Blaby-Haas C.E."/>
            <person name="Helliwell K.E."/>
            <person name="Chan C."/>
            <person name="Marriage T."/>
            <person name="Bhattacharya D."/>
            <person name="Klein A.S."/>
            <person name="Badis Y."/>
            <person name="Brodie J."/>
            <person name="Cao Y."/>
            <person name="Collen J."/>
            <person name="Dittami S.M."/>
            <person name="Gachon C.M."/>
            <person name="Green B.R."/>
            <person name="Karpowicz S."/>
            <person name="Kim J.W."/>
            <person name="Kudahl U."/>
            <person name="Lin S."/>
            <person name="Michel G."/>
            <person name="Mittag M."/>
            <person name="Olson B.J."/>
            <person name="Pangilinan J."/>
            <person name="Peng Y."/>
            <person name="Qiu H."/>
            <person name="Shu S."/>
            <person name="Singer J.T."/>
            <person name="Smith A.G."/>
            <person name="Sprecher B.N."/>
            <person name="Wagner V."/>
            <person name="Wang W."/>
            <person name="Wang Z.-Y."/>
            <person name="Yan J."/>
            <person name="Yarish C."/>
            <person name="Zoeuner-Riek S."/>
            <person name="Zhuang Y."/>
            <person name="Zou Y."/>
            <person name="Lindquist E.A."/>
            <person name="Grimwood J."/>
            <person name="Barry K."/>
            <person name="Rokhsar D.S."/>
            <person name="Schmutz J."/>
            <person name="Stiller J.W."/>
            <person name="Grossman A.R."/>
            <person name="Prochnik S.E."/>
        </authorList>
    </citation>
    <scope>NUCLEOTIDE SEQUENCE [LARGE SCALE GENOMIC DNA]</scope>
    <source>
        <strain evidence="10">4086291</strain>
    </source>
</reference>
<accession>A0A1X6PI55</accession>
<evidence type="ECO:0000256" key="2">
    <source>
        <dbReference type="ARBA" id="ARBA00022448"/>
    </source>
</evidence>
<evidence type="ECO:0000256" key="7">
    <source>
        <dbReference type="ARBA" id="ARBA00023136"/>
    </source>
</evidence>
<dbReference type="Pfam" id="PF03222">
    <property type="entry name" value="Trp_Tyr_perm"/>
    <property type="match status" value="1"/>
</dbReference>
<dbReference type="Proteomes" id="UP000218209">
    <property type="component" value="Unassembled WGS sequence"/>
</dbReference>
<sequence>MTVVAWPAFGVAAPLAGGGGRRSATRNGRVVQPPAAAGRPRGRRAAPLLRPRVGAAASWPPPLGGGCGGRRLHAGARRGAAGLRAVADGGRDAATEAARSTATDAGAAADAGGGRVVDADAPAAAAGVGTGVPARGVEGALPPPPPADDGKLPAQRARRAYSNVDPVAFQRRPGSTAAAAALVAGTTVGAGVLALPAVTASSGFGPSSAALAGVWAVACVQALLLAETAVNTQCALGRPSAVSILSMARATLGDAGGAATAAAYGLLHVAILTAFTAQGGTIVAEQAAAALGTGGWPDAAGAPAFAGALGAFLYAASDGLVAAVNNVLVAATVATFVGLVAATAGQFQPDALLGGAHWSRVIPDAMPVLLVSLVFHNVVPYVCSYLEGDRTKIRLAVVGGSALPLLMFLVWNGVILGSADVQAAAAAAAAAATTAASAAAAAAGDAGGAAADGATGALVSAFSLLAVTTSYVGVVAGLTDFFNDGLLSARLLTAAQVRRADWLAYALTLGPPTAFAVAAPDAFFGALDVAGAFGVSVLFGLLPCAMAWRARYAEGVSLGVSYPPLVPGGRPLLVAMAAAPAAILVSEAAERLQRLLG</sequence>
<evidence type="ECO:0008006" key="12">
    <source>
        <dbReference type="Google" id="ProtNLM"/>
    </source>
</evidence>
<protein>
    <recommendedName>
        <fullName evidence="12">Amino acid transporter transmembrane domain-containing protein</fullName>
    </recommendedName>
</protein>
<dbReference type="InterPro" id="IPR018227">
    <property type="entry name" value="Amino_acid_transport_2"/>
</dbReference>
<dbReference type="GO" id="GO:0003333">
    <property type="term" value="P:amino acid transmembrane transport"/>
    <property type="evidence" value="ECO:0007669"/>
    <property type="project" value="InterPro"/>
</dbReference>
<feature type="compositionally biased region" description="Low complexity" evidence="8">
    <location>
        <begin position="29"/>
        <end position="47"/>
    </location>
</feature>
<feature type="region of interest" description="Disordered" evidence="8">
    <location>
        <begin position="15"/>
        <end position="47"/>
    </location>
</feature>
<keyword evidence="2" id="KW-0813">Transport</keyword>
<feature type="transmembrane region" description="Helical" evidence="9">
    <location>
        <begin position="526"/>
        <end position="548"/>
    </location>
</feature>
<feature type="transmembrane region" description="Helical" evidence="9">
    <location>
        <begin position="251"/>
        <end position="275"/>
    </location>
</feature>
<keyword evidence="3" id="KW-1003">Cell membrane</keyword>
<keyword evidence="7 9" id="KW-0472">Membrane</keyword>
<dbReference type="PANTHER" id="PTHR32195:SF26">
    <property type="entry name" value="TRYPTOPHAN OR TYROSINE TRANSPORTER PROTEIN"/>
    <property type="match status" value="1"/>
</dbReference>
<evidence type="ECO:0000256" key="8">
    <source>
        <dbReference type="SAM" id="MobiDB-lite"/>
    </source>
</evidence>
<evidence type="ECO:0000256" key="3">
    <source>
        <dbReference type="ARBA" id="ARBA00022475"/>
    </source>
</evidence>
<evidence type="ECO:0000256" key="5">
    <source>
        <dbReference type="ARBA" id="ARBA00022692"/>
    </source>
</evidence>
<dbReference type="GO" id="GO:0005886">
    <property type="term" value="C:plasma membrane"/>
    <property type="evidence" value="ECO:0007669"/>
    <property type="project" value="UniProtKB-SubCell"/>
</dbReference>
<evidence type="ECO:0000256" key="9">
    <source>
        <dbReference type="SAM" id="Phobius"/>
    </source>
</evidence>
<proteinExistence type="predicted"/>
<feature type="transmembrane region" description="Helical" evidence="9">
    <location>
        <begin position="177"/>
        <end position="198"/>
    </location>
</feature>
<feature type="transmembrane region" description="Helical" evidence="9">
    <location>
        <begin position="295"/>
        <end position="315"/>
    </location>
</feature>
<organism evidence="10 11">
    <name type="scientific">Porphyra umbilicalis</name>
    <name type="common">Purple laver</name>
    <name type="synonym">Red alga</name>
    <dbReference type="NCBI Taxonomy" id="2786"/>
    <lineage>
        <taxon>Eukaryota</taxon>
        <taxon>Rhodophyta</taxon>
        <taxon>Bangiophyceae</taxon>
        <taxon>Bangiales</taxon>
        <taxon>Bangiaceae</taxon>
        <taxon>Porphyra</taxon>
    </lineage>
</organism>
<feature type="transmembrane region" description="Helical" evidence="9">
    <location>
        <begin position="365"/>
        <end position="383"/>
    </location>
</feature>
<evidence type="ECO:0000256" key="6">
    <source>
        <dbReference type="ARBA" id="ARBA00022989"/>
    </source>
</evidence>